<dbReference type="Proteomes" id="UP000216498">
    <property type="component" value="Unassembled WGS sequence"/>
</dbReference>
<dbReference type="AlphaFoldDB" id="A0A265NB99"/>
<proteinExistence type="predicted"/>
<sequence>MIYKTLDNDWLEFSLEVIVVFFSKDTYLIQKPTTSLITDKEQYLNQSQFAVYLSENGLKYDRAKINMYLKRGKLPEPTLIIAGMKYWEKSVCEAYLHSQMNN</sequence>
<gene>
    <name evidence="1" type="ORF">CIL03_08745</name>
</gene>
<protein>
    <submittedName>
        <fullName evidence="1">Uncharacterized protein</fullName>
    </submittedName>
</protein>
<dbReference type="OrthoDB" id="2871500at2"/>
<accession>A0A265NB99</accession>
<name>A0A265NB99_9BACI</name>
<dbReference type="RefSeq" id="WP_094885454.1">
    <property type="nucleotide sequence ID" value="NZ_NPMS01000003.1"/>
</dbReference>
<keyword evidence="2" id="KW-1185">Reference proteome</keyword>
<organism evidence="1 2">
    <name type="scientific">Virgibacillus indicus</name>
    <dbReference type="NCBI Taxonomy" id="2024554"/>
    <lineage>
        <taxon>Bacteria</taxon>
        <taxon>Bacillati</taxon>
        <taxon>Bacillota</taxon>
        <taxon>Bacilli</taxon>
        <taxon>Bacillales</taxon>
        <taxon>Bacillaceae</taxon>
        <taxon>Virgibacillus</taxon>
    </lineage>
</organism>
<comment type="caution">
    <text evidence="1">The sequence shown here is derived from an EMBL/GenBank/DDBJ whole genome shotgun (WGS) entry which is preliminary data.</text>
</comment>
<evidence type="ECO:0000313" key="1">
    <source>
        <dbReference type="EMBL" id="OZU89091.1"/>
    </source>
</evidence>
<evidence type="ECO:0000313" key="2">
    <source>
        <dbReference type="Proteomes" id="UP000216498"/>
    </source>
</evidence>
<dbReference type="EMBL" id="NPMS01000003">
    <property type="protein sequence ID" value="OZU89091.1"/>
    <property type="molecule type" value="Genomic_DNA"/>
</dbReference>
<reference evidence="1 2" key="1">
    <citation type="submission" date="2017-08" db="EMBL/GenBank/DDBJ databases">
        <title>Virgibacillus indicus sp. nov. and Virgibacillus profoundi sp. nov, two moderately halophilic bacteria isolated from marine sediment by using the Microfluidic Streak Plate.</title>
        <authorList>
            <person name="Xu B."/>
            <person name="Hu B."/>
            <person name="Wang J."/>
            <person name="Zhu Y."/>
            <person name="Huang L."/>
            <person name="Du W."/>
            <person name="Huang Y."/>
        </authorList>
    </citation>
    <scope>NUCLEOTIDE SEQUENCE [LARGE SCALE GENOMIC DNA]</scope>
    <source>
        <strain evidence="1 2">IO3-P2-C2</strain>
    </source>
</reference>